<accession>A0ABD6EEN0</accession>
<dbReference type="EMBL" id="JBGFUD010000844">
    <property type="protein sequence ID" value="MFH4975328.1"/>
    <property type="molecule type" value="Genomic_DNA"/>
</dbReference>
<evidence type="ECO:0008006" key="4">
    <source>
        <dbReference type="Google" id="ProtNLM"/>
    </source>
</evidence>
<proteinExistence type="predicted"/>
<dbReference type="AlphaFoldDB" id="A0ABD6EEN0"/>
<evidence type="ECO:0000313" key="2">
    <source>
        <dbReference type="EMBL" id="MFH4975328.1"/>
    </source>
</evidence>
<sequence length="264" mass="29882">MIEDGETRRSCVIVPSTSYLNGHDFHGANFNMRAKSSSAAELSVNKRARSRERGSNEREETTTKFRRGLRSISMQFIRHKENEKLSPETLLQIKTRYKDTSKYIIWPECPFPRENELGYLTLNPDISKRSALRYKYAGNHQGTIVRVGDSSEAGSKFQMTYHSQGGPSIYESPEGLKLYHRSISAILAAAAEKPDEPRKNGEVKTLPRNVANIEDDQTPAPLPIINSHSRSESSGDDEPLINITDPSKELAAYDYEHDFHILRL</sequence>
<reference evidence="2 3" key="1">
    <citation type="submission" date="2024-08" db="EMBL/GenBank/DDBJ databases">
        <title>Gnathostoma spinigerum genome.</title>
        <authorList>
            <person name="Gonzalez-Bertolin B."/>
            <person name="Monzon S."/>
            <person name="Zaballos A."/>
            <person name="Jimenez P."/>
            <person name="Dekumyoy P."/>
            <person name="Varona S."/>
            <person name="Cuesta I."/>
            <person name="Sumanam S."/>
            <person name="Adisakwattana P."/>
            <person name="Gasser R.B."/>
            <person name="Hernandez-Gonzalez A."/>
            <person name="Young N.D."/>
            <person name="Perteguer M.J."/>
        </authorList>
    </citation>
    <scope>NUCLEOTIDE SEQUENCE [LARGE SCALE GENOMIC DNA]</scope>
    <source>
        <strain evidence="2">AL3</strain>
        <tissue evidence="2">Liver</tissue>
    </source>
</reference>
<feature type="compositionally biased region" description="Basic and acidic residues" evidence="1">
    <location>
        <begin position="192"/>
        <end position="202"/>
    </location>
</feature>
<comment type="caution">
    <text evidence="2">The sequence shown here is derived from an EMBL/GenBank/DDBJ whole genome shotgun (WGS) entry which is preliminary data.</text>
</comment>
<protein>
    <recommendedName>
        <fullName evidence="4">IRS-type PTB domain-containing protein</fullName>
    </recommendedName>
</protein>
<keyword evidence="3" id="KW-1185">Reference proteome</keyword>
<feature type="region of interest" description="Disordered" evidence="1">
    <location>
        <begin position="41"/>
        <end position="63"/>
    </location>
</feature>
<feature type="region of interest" description="Disordered" evidence="1">
    <location>
        <begin position="192"/>
        <end position="240"/>
    </location>
</feature>
<name>A0ABD6EEN0_9BILA</name>
<evidence type="ECO:0000256" key="1">
    <source>
        <dbReference type="SAM" id="MobiDB-lite"/>
    </source>
</evidence>
<evidence type="ECO:0000313" key="3">
    <source>
        <dbReference type="Proteomes" id="UP001608902"/>
    </source>
</evidence>
<organism evidence="2 3">
    <name type="scientific">Gnathostoma spinigerum</name>
    <dbReference type="NCBI Taxonomy" id="75299"/>
    <lineage>
        <taxon>Eukaryota</taxon>
        <taxon>Metazoa</taxon>
        <taxon>Ecdysozoa</taxon>
        <taxon>Nematoda</taxon>
        <taxon>Chromadorea</taxon>
        <taxon>Rhabditida</taxon>
        <taxon>Spirurina</taxon>
        <taxon>Gnathostomatomorpha</taxon>
        <taxon>Gnathostomatoidea</taxon>
        <taxon>Gnathostomatidae</taxon>
        <taxon>Gnathostoma</taxon>
    </lineage>
</organism>
<feature type="compositionally biased region" description="Basic and acidic residues" evidence="1">
    <location>
        <begin position="51"/>
        <end position="63"/>
    </location>
</feature>
<gene>
    <name evidence="2" type="ORF">AB6A40_002037</name>
</gene>
<dbReference type="Proteomes" id="UP001608902">
    <property type="component" value="Unassembled WGS sequence"/>
</dbReference>